<dbReference type="Proteomes" id="UP001371218">
    <property type="component" value="Unassembled WGS sequence"/>
</dbReference>
<comment type="caution">
    <text evidence="1">The sequence shown here is derived from an EMBL/GenBank/DDBJ whole genome shotgun (WGS) entry which is preliminary data.</text>
</comment>
<evidence type="ECO:0000313" key="2">
    <source>
        <dbReference type="Proteomes" id="UP001371218"/>
    </source>
</evidence>
<keyword evidence="2" id="KW-1185">Reference proteome</keyword>
<organism evidence="1 2">
    <name type="scientific">Ideonella lacteola</name>
    <dbReference type="NCBI Taxonomy" id="2984193"/>
    <lineage>
        <taxon>Bacteria</taxon>
        <taxon>Pseudomonadati</taxon>
        <taxon>Pseudomonadota</taxon>
        <taxon>Betaproteobacteria</taxon>
        <taxon>Burkholderiales</taxon>
        <taxon>Sphaerotilaceae</taxon>
        <taxon>Ideonella</taxon>
    </lineage>
</organism>
<protein>
    <submittedName>
        <fullName evidence="1">Uncharacterized protein</fullName>
    </submittedName>
</protein>
<accession>A0ABU9BRE6</accession>
<reference evidence="1 2" key="1">
    <citation type="submission" date="2024-04" db="EMBL/GenBank/DDBJ databases">
        <title>Novel species of the genus Ideonella isolated from streams.</title>
        <authorList>
            <person name="Lu H."/>
        </authorList>
    </citation>
    <scope>NUCLEOTIDE SEQUENCE [LARGE SCALE GENOMIC DNA]</scope>
    <source>
        <strain evidence="1 2">DXS29W</strain>
    </source>
</reference>
<dbReference type="CDD" id="cd20746">
    <property type="entry name" value="FIX_Ntox15_NUC_DUF4112_RhsA-like"/>
    <property type="match status" value="1"/>
</dbReference>
<dbReference type="EMBL" id="JBBUTG010000011">
    <property type="protein sequence ID" value="MEK8032529.1"/>
    <property type="molecule type" value="Genomic_DNA"/>
</dbReference>
<name>A0ABU9BRE6_9BURK</name>
<sequence>MSFSFDDIYKAVNRWRHNANSAAMDVKQKANWVWESIQGDFNPNRSIGQVGFDTAVCLVPGVDTVMDIRDLIANLIAIVRAPTSGMAWFSLVLTLVGFVPELGSVCKGIVKIVIVKLRPLIRSADDFTNASKLVAHMNRAFDEALPEIIKYLQHPAVQKALTKIGVPDAIKWSADTVRKVLGKVDPAKLMEGFNTAAEATKKILVKLQGHLPDAVAPTIKQVFDGIVLVQRNFAKMVDSFMEPLRAAMLRLADRLDEVHWIAYTQQVNKGWIAPLSEQAGRRLVAQHAPDWVKKTKPILFEQLSPVKFRTRAAYKNGIADGAPELADYEIKSFAAGLKARKLQDGESIYRVVDPTSGSLSTCWVSEAVWKQLNADISKAREMWRGQLAVLPHWNQNGTYVKFTYSKARDGDITVWEGPTAMQYMNDVTKDINEGFLEGGLSQIVWHPAKRDGSPDQLKGAVADTWQRDVQFPDMVEGGAIKRASGDNQAHAVRVKVNDPRIEGPHETGWGFKDFDDQHELVGLPNPLKAP</sequence>
<evidence type="ECO:0000313" key="1">
    <source>
        <dbReference type="EMBL" id="MEK8032529.1"/>
    </source>
</evidence>
<dbReference type="RefSeq" id="WP_341426951.1">
    <property type="nucleotide sequence ID" value="NZ_JBBUTG010000011.1"/>
</dbReference>
<proteinExistence type="predicted"/>
<gene>
    <name evidence="1" type="ORF">AACH06_17035</name>
</gene>
<dbReference type="InterPro" id="IPR049802">
    <property type="entry name" value="RhsC-like_FIX"/>
</dbReference>